<evidence type="ECO:0000256" key="1">
    <source>
        <dbReference type="ARBA" id="ARBA00022679"/>
    </source>
</evidence>
<organism evidence="4 5">
    <name type="scientific">Streptococcus hillyeri</name>
    <dbReference type="NCBI Taxonomy" id="2282420"/>
    <lineage>
        <taxon>Bacteria</taxon>
        <taxon>Bacillati</taxon>
        <taxon>Bacillota</taxon>
        <taxon>Bacilli</taxon>
        <taxon>Lactobacillales</taxon>
        <taxon>Streptococcaceae</taxon>
        <taxon>Streptococcus</taxon>
    </lineage>
</organism>
<sequence>MLIRYVTMEDWEAICQIEAENFSQQEASPPEDLQKRIEYLRDTFLVAEIDGNIAGYIVGPAVCQRYLSDDLFHEVRKNAEQGGFIVLTSLSIAKAFQGQGVGTALLAALKDLAVSQNRQGISLTCHDYLITYYEANGFCDEGESESRHGGAFWYNLVWENPYLDKKL</sequence>
<dbReference type="PANTHER" id="PTHR10908:SF0">
    <property type="entry name" value="SEROTONIN N-ACETYLTRANSFERASE"/>
    <property type="match status" value="1"/>
</dbReference>
<evidence type="ECO:0000313" key="5">
    <source>
        <dbReference type="Proteomes" id="UP000279194"/>
    </source>
</evidence>
<dbReference type="Gene3D" id="3.40.630.30">
    <property type="match status" value="1"/>
</dbReference>
<name>A0A3L9DR64_9STRE</name>
<dbReference type="RefSeq" id="WP_121835131.1">
    <property type="nucleotide sequence ID" value="NZ_CP163513.1"/>
</dbReference>
<keyword evidence="1 4" id="KW-0808">Transferase</keyword>
<dbReference type="EMBL" id="RCVM01000006">
    <property type="protein sequence ID" value="RLY03821.1"/>
    <property type="molecule type" value="Genomic_DNA"/>
</dbReference>
<reference evidence="4 5" key="1">
    <citation type="submission" date="2018-10" db="EMBL/GenBank/DDBJ databases">
        <title>Streptococcus hillyeri sp. nov., isolated from equine tracheal sample.</title>
        <authorList>
            <person name="Macfadyen A.C."/>
            <person name="Waller A."/>
            <person name="Paterson G.K."/>
        </authorList>
    </citation>
    <scope>NUCLEOTIDE SEQUENCE [LARGE SCALE GENOMIC DNA]</scope>
    <source>
        <strain evidence="4 5">28462</strain>
    </source>
</reference>
<evidence type="ECO:0000259" key="3">
    <source>
        <dbReference type="PROSITE" id="PS51186"/>
    </source>
</evidence>
<dbReference type="CDD" id="cd04301">
    <property type="entry name" value="NAT_SF"/>
    <property type="match status" value="1"/>
</dbReference>
<dbReference type="Proteomes" id="UP000279194">
    <property type="component" value="Unassembled WGS sequence"/>
</dbReference>
<keyword evidence="5" id="KW-1185">Reference proteome</keyword>
<dbReference type="OrthoDB" id="9800962at2"/>
<gene>
    <name evidence="4" type="ORF">EAF07_04515</name>
</gene>
<evidence type="ECO:0000313" key="4">
    <source>
        <dbReference type="EMBL" id="RLY03821.1"/>
    </source>
</evidence>
<accession>A0A3L9DR64</accession>
<proteinExistence type="predicted"/>
<dbReference type="PANTHER" id="PTHR10908">
    <property type="entry name" value="SEROTONIN N-ACETYLTRANSFERASE"/>
    <property type="match status" value="1"/>
</dbReference>
<feature type="domain" description="N-acetyltransferase" evidence="3">
    <location>
        <begin position="1"/>
        <end position="159"/>
    </location>
</feature>
<protein>
    <submittedName>
        <fullName evidence="4">GNAT family N-acetyltransferase</fullName>
    </submittedName>
</protein>
<dbReference type="InterPro" id="IPR051635">
    <property type="entry name" value="SNAT-like"/>
</dbReference>
<dbReference type="InterPro" id="IPR000182">
    <property type="entry name" value="GNAT_dom"/>
</dbReference>
<dbReference type="SUPFAM" id="SSF55729">
    <property type="entry name" value="Acyl-CoA N-acyltransferases (Nat)"/>
    <property type="match status" value="1"/>
</dbReference>
<dbReference type="GO" id="GO:0008080">
    <property type="term" value="F:N-acetyltransferase activity"/>
    <property type="evidence" value="ECO:0007669"/>
    <property type="project" value="UniProtKB-ARBA"/>
</dbReference>
<evidence type="ECO:0000256" key="2">
    <source>
        <dbReference type="ARBA" id="ARBA00023315"/>
    </source>
</evidence>
<dbReference type="PROSITE" id="PS51186">
    <property type="entry name" value="GNAT"/>
    <property type="match status" value="1"/>
</dbReference>
<keyword evidence="2" id="KW-0012">Acyltransferase</keyword>
<dbReference type="AlphaFoldDB" id="A0A3L9DR64"/>
<comment type="caution">
    <text evidence="4">The sequence shown here is derived from an EMBL/GenBank/DDBJ whole genome shotgun (WGS) entry which is preliminary data.</text>
</comment>
<dbReference type="InterPro" id="IPR016181">
    <property type="entry name" value="Acyl_CoA_acyltransferase"/>
</dbReference>
<dbReference type="Pfam" id="PF00583">
    <property type="entry name" value="Acetyltransf_1"/>
    <property type="match status" value="1"/>
</dbReference>